<sequence length="282" mass="32660">MNRIKVKGRVLFHEQSFKLHEGDDGKQKKAAAEERHFRNTSVCRRKIDTICPLVEVKGTVLFHQESFELREGDDGKQKKAAEEERLFCNISVFRRRIDIICPVVEVKGTVLFHQVSFKLREGDDGKQKKAAAEERHFGNTSAMMASRRRQQQKKGIFATPQCVEENRHNLSYRRRSERHSSLSLRSEKAEFSFIWGLFQTQESLNLHEGDDLCKQKKAAAEERHFCNTSVCRRKIDTICPLVEVKGRVLFHQESFNLREGDDGKQKKAAAVKSIAVDKYFFD</sequence>
<keyword evidence="2" id="KW-1185">Reference proteome</keyword>
<proteinExistence type="predicted"/>
<dbReference type="EMBL" id="BPLQ01005872">
    <property type="protein sequence ID" value="GIY18158.1"/>
    <property type="molecule type" value="Genomic_DNA"/>
</dbReference>
<reference evidence="1 2" key="1">
    <citation type="submission" date="2021-06" db="EMBL/GenBank/DDBJ databases">
        <title>Caerostris darwini draft genome.</title>
        <authorList>
            <person name="Kono N."/>
            <person name="Arakawa K."/>
        </authorList>
    </citation>
    <scope>NUCLEOTIDE SEQUENCE [LARGE SCALE GENOMIC DNA]</scope>
</reference>
<name>A0AAV4R763_9ARAC</name>
<evidence type="ECO:0000313" key="1">
    <source>
        <dbReference type="EMBL" id="GIY18158.1"/>
    </source>
</evidence>
<dbReference type="AlphaFoldDB" id="A0AAV4R763"/>
<comment type="caution">
    <text evidence="1">The sequence shown here is derived from an EMBL/GenBank/DDBJ whole genome shotgun (WGS) entry which is preliminary data.</text>
</comment>
<protein>
    <submittedName>
        <fullName evidence="1">Uncharacterized protein</fullName>
    </submittedName>
</protein>
<organism evidence="1 2">
    <name type="scientific">Caerostris darwini</name>
    <dbReference type="NCBI Taxonomy" id="1538125"/>
    <lineage>
        <taxon>Eukaryota</taxon>
        <taxon>Metazoa</taxon>
        <taxon>Ecdysozoa</taxon>
        <taxon>Arthropoda</taxon>
        <taxon>Chelicerata</taxon>
        <taxon>Arachnida</taxon>
        <taxon>Araneae</taxon>
        <taxon>Araneomorphae</taxon>
        <taxon>Entelegynae</taxon>
        <taxon>Araneoidea</taxon>
        <taxon>Araneidae</taxon>
        <taxon>Caerostris</taxon>
    </lineage>
</organism>
<evidence type="ECO:0000313" key="2">
    <source>
        <dbReference type="Proteomes" id="UP001054837"/>
    </source>
</evidence>
<accession>A0AAV4R763</accession>
<gene>
    <name evidence="1" type="ORF">CDAR_40071</name>
</gene>
<dbReference type="Proteomes" id="UP001054837">
    <property type="component" value="Unassembled WGS sequence"/>
</dbReference>